<dbReference type="InterPro" id="IPR005162">
    <property type="entry name" value="Retrotrans_gag_dom"/>
</dbReference>
<protein>
    <recommendedName>
        <fullName evidence="1">Retrotransposon gag domain-containing protein</fullName>
    </recommendedName>
</protein>
<dbReference type="Pfam" id="PF03732">
    <property type="entry name" value="Retrotrans_gag"/>
    <property type="match status" value="1"/>
</dbReference>
<evidence type="ECO:0000259" key="1">
    <source>
        <dbReference type="Pfam" id="PF03732"/>
    </source>
</evidence>
<sequence>MAATDNRPRNLDWWTAGRCVSRHWIDYFSHFAFIGKPSVKLLEKSKLSAGKALIDCLKKDSVVHVMNVDHAGHVIVERTSIGHLVPIEQTSNLSLEVGGKRNATGEMFGLSGKLHEPAVFEQCVASTLVVHDRSDLIELLMGFRMCLPRAVIVWTSPPCLNMLSKRKRWPRLNVCRGGEAFEWHENYAEEESDDLNYQDWKEALITRFQDTYDLASLEKKLSKLTQKPEENCRAFVSRLNNLYDTIAGKEERTDHNQTIIEGQLLNKVKKMRDHRKSKVLLQGLLPKKTTLPYLQLSVQVNVTQDHVIREYDLLTVITAENQAEKEV</sequence>
<reference evidence="2 3" key="1">
    <citation type="journal article" date="2023" name="Nucleic Acids Res.">
        <title>The hologenome of Daphnia magna reveals possible DNA methylation and microbiome-mediated evolution of the host genome.</title>
        <authorList>
            <person name="Chaturvedi A."/>
            <person name="Li X."/>
            <person name="Dhandapani V."/>
            <person name="Marshall H."/>
            <person name="Kissane S."/>
            <person name="Cuenca-Cambronero M."/>
            <person name="Asole G."/>
            <person name="Calvet F."/>
            <person name="Ruiz-Romero M."/>
            <person name="Marangio P."/>
            <person name="Guigo R."/>
            <person name="Rago D."/>
            <person name="Mirbahai L."/>
            <person name="Eastwood N."/>
            <person name="Colbourne J.K."/>
            <person name="Zhou J."/>
            <person name="Mallon E."/>
            <person name="Orsini L."/>
        </authorList>
    </citation>
    <scope>NUCLEOTIDE SEQUENCE [LARGE SCALE GENOMIC DNA]</scope>
    <source>
        <strain evidence="2">LRV0_1</strain>
    </source>
</reference>
<comment type="caution">
    <text evidence="2">The sequence shown here is derived from an EMBL/GenBank/DDBJ whole genome shotgun (WGS) entry which is preliminary data.</text>
</comment>
<evidence type="ECO:0000313" key="2">
    <source>
        <dbReference type="EMBL" id="KAK4017485.1"/>
    </source>
</evidence>
<feature type="domain" description="Retrotransposon gag" evidence="1">
    <location>
        <begin position="177"/>
        <end position="252"/>
    </location>
</feature>
<dbReference type="EMBL" id="JAOYFB010000006">
    <property type="protein sequence ID" value="KAK4017485.1"/>
    <property type="molecule type" value="Genomic_DNA"/>
</dbReference>
<gene>
    <name evidence="2" type="ORF">OUZ56_032796</name>
</gene>
<organism evidence="2 3">
    <name type="scientific">Daphnia magna</name>
    <dbReference type="NCBI Taxonomy" id="35525"/>
    <lineage>
        <taxon>Eukaryota</taxon>
        <taxon>Metazoa</taxon>
        <taxon>Ecdysozoa</taxon>
        <taxon>Arthropoda</taxon>
        <taxon>Crustacea</taxon>
        <taxon>Branchiopoda</taxon>
        <taxon>Diplostraca</taxon>
        <taxon>Cladocera</taxon>
        <taxon>Anomopoda</taxon>
        <taxon>Daphniidae</taxon>
        <taxon>Daphnia</taxon>
    </lineage>
</organism>
<evidence type="ECO:0000313" key="3">
    <source>
        <dbReference type="Proteomes" id="UP001234178"/>
    </source>
</evidence>
<accession>A0ABQ9ZXU6</accession>
<proteinExistence type="predicted"/>
<dbReference type="PANTHER" id="PTHR33223">
    <property type="entry name" value="CCHC-TYPE DOMAIN-CONTAINING PROTEIN"/>
    <property type="match status" value="1"/>
</dbReference>
<keyword evidence="3" id="KW-1185">Reference proteome</keyword>
<name>A0ABQ9ZXU6_9CRUS</name>
<dbReference type="PANTHER" id="PTHR33223:SF6">
    <property type="entry name" value="CCHC-TYPE DOMAIN-CONTAINING PROTEIN"/>
    <property type="match status" value="1"/>
</dbReference>
<dbReference type="Proteomes" id="UP001234178">
    <property type="component" value="Unassembled WGS sequence"/>
</dbReference>